<dbReference type="Pfam" id="PF02518">
    <property type="entry name" value="HATPase_c"/>
    <property type="match status" value="1"/>
</dbReference>
<dbReference type="SUPFAM" id="SSF101898">
    <property type="entry name" value="NHL repeat"/>
    <property type="match status" value="1"/>
</dbReference>
<keyword evidence="9" id="KW-0805">Transcription regulation</keyword>
<dbReference type="SMART" id="SM00388">
    <property type="entry name" value="HisKA"/>
    <property type="match status" value="1"/>
</dbReference>
<organism evidence="17 18">
    <name type="scientific">Bacteroides luti</name>
    <dbReference type="NCBI Taxonomy" id="1297750"/>
    <lineage>
        <taxon>Bacteria</taxon>
        <taxon>Pseudomonadati</taxon>
        <taxon>Bacteroidota</taxon>
        <taxon>Bacteroidia</taxon>
        <taxon>Bacteroidales</taxon>
        <taxon>Bacteroidaceae</taxon>
        <taxon>Bacteroides</taxon>
    </lineage>
</organism>
<keyword evidence="13" id="KW-0472">Membrane</keyword>
<keyword evidence="10" id="KW-0238">DNA-binding</keyword>
<reference evidence="17 18" key="1">
    <citation type="submission" date="2016-11" db="EMBL/GenBank/DDBJ databases">
        <authorList>
            <person name="Jaros S."/>
            <person name="Januszkiewicz K."/>
            <person name="Wedrychowicz H."/>
        </authorList>
    </citation>
    <scope>NUCLEOTIDE SEQUENCE [LARGE SCALE GENOMIC DNA]</scope>
    <source>
        <strain evidence="17 18">DSM 26991</strain>
    </source>
</reference>
<feature type="domain" description="HTH araC/xylS-type" evidence="14">
    <location>
        <begin position="1270"/>
        <end position="1370"/>
    </location>
</feature>
<dbReference type="CDD" id="cd00075">
    <property type="entry name" value="HATPase"/>
    <property type="match status" value="1"/>
</dbReference>
<dbReference type="PROSITE" id="PS50110">
    <property type="entry name" value="RESPONSE_REGULATORY"/>
    <property type="match status" value="1"/>
</dbReference>
<name>A0A1M5AWD8_9BACE</name>
<dbReference type="SUPFAM" id="SSF52172">
    <property type="entry name" value="CheY-like"/>
    <property type="match status" value="1"/>
</dbReference>
<dbReference type="GO" id="GO:0003700">
    <property type="term" value="F:DNA-binding transcription factor activity"/>
    <property type="evidence" value="ECO:0007669"/>
    <property type="project" value="InterPro"/>
</dbReference>
<evidence type="ECO:0000256" key="1">
    <source>
        <dbReference type="ARBA" id="ARBA00000085"/>
    </source>
</evidence>
<evidence type="ECO:0000259" key="14">
    <source>
        <dbReference type="PROSITE" id="PS01124"/>
    </source>
</evidence>
<dbReference type="STRING" id="1297750.SAMN05444405_107114"/>
<dbReference type="InterPro" id="IPR003661">
    <property type="entry name" value="HisK_dim/P_dom"/>
</dbReference>
<dbReference type="InterPro" id="IPR018062">
    <property type="entry name" value="HTH_AraC-typ_CS"/>
</dbReference>
<dbReference type="EMBL" id="FQTV01000007">
    <property type="protein sequence ID" value="SHF34397.1"/>
    <property type="molecule type" value="Genomic_DNA"/>
</dbReference>
<evidence type="ECO:0000313" key="18">
    <source>
        <dbReference type="Proteomes" id="UP000184509"/>
    </source>
</evidence>
<evidence type="ECO:0000259" key="16">
    <source>
        <dbReference type="PROSITE" id="PS50110"/>
    </source>
</evidence>
<feature type="transmembrane region" description="Helical" evidence="13">
    <location>
        <begin position="814"/>
        <end position="832"/>
    </location>
</feature>
<dbReference type="FunFam" id="2.60.40.10:FF:000791">
    <property type="entry name" value="Two-component system sensor histidine kinase/response regulator"/>
    <property type="match status" value="1"/>
</dbReference>
<dbReference type="FunFam" id="3.40.50.2300:FF:000138">
    <property type="entry name" value="Two-component system sensor histidine kinase/response regulator"/>
    <property type="match status" value="1"/>
</dbReference>
<dbReference type="InterPro" id="IPR015943">
    <property type="entry name" value="WD40/YVTN_repeat-like_dom_sf"/>
</dbReference>
<feature type="domain" description="Histidine kinase" evidence="15">
    <location>
        <begin position="868"/>
        <end position="1083"/>
    </location>
</feature>
<evidence type="ECO:0000256" key="8">
    <source>
        <dbReference type="ARBA" id="ARBA00023012"/>
    </source>
</evidence>
<dbReference type="InterPro" id="IPR013783">
    <property type="entry name" value="Ig-like_fold"/>
</dbReference>
<dbReference type="Pfam" id="PF00512">
    <property type="entry name" value="HisKA"/>
    <property type="match status" value="1"/>
</dbReference>
<dbReference type="CDD" id="cd00082">
    <property type="entry name" value="HisKA"/>
    <property type="match status" value="1"/>
</dbReference>
<dbReference type="Gene3D" id="1.10.10.60">
    <property type="entry name" value="Homeodomain-like"/>
    <property type="match status" value="1"/>
</dbReference>
<dbReference type="Proteomes" id="UP000184509">
    <property type="component" value="Unassembled WGS sequence"/>
</dbReference>
<dbReference type="InterPro" id="IPR036890">
    <property type="entry name" value="HATPase_C_sf"/>
</dbReference>
<dbReference type="SMART" id="SM00387">
    <property type="entry name" value="HATPase_c"/>
    <property type="match status" value="1"/>
</dbReference>
<dbReference type="InterPro" id="IPR018060">
    <property type="entry name" value="HTH_AraC"/>
</dbReference>
<evidence type="ECO:0000256" key="10">
    <source>
        <dbReference type="ARBA" id="ARBA00023125"/>
    </source>
</evidence>
<dbReference type="InterPro" id="IPR036097">
    <property type="entry name" value="HisK_dim/P_sf"/>
</dbReference>
<dbReference type="Gene3D" id="2.60.40.10">
    <property type="entry name" value="Immunoglobulins"/>
    <property type="match status" value="1"/>
</dbReference>
<evidence type="ECO:0000256" key="13">
    <source>
        <dbReference type="SAM" id="Phobius"/>
    </source>
</evidence>
<dbReference type="InterPro" id="IPR004358">
    <property type="entry name" value="Sig_transdc_His_kin-like_C"/>
</dbReference>
<keyword evidence="13" id="KW-0812">Transmembrane</keyword>
<dbReference type="EC" id="2.7.13.3" evidence="2"/>
<keyword evidence="5" id="KW-0547">Nucleotide-binding</keyword>
<dbReference type="Gene3D" id="3.30.565.10">
    <property type="entry name" value="Histidine kinase-like ATPase, C-terminal domain"/>
    <property type="match status" value="1"/>
</dbReference>
<dbReference type="PRINTS" id="PR00344">
    <property type="entry name" value="BCTRLSENSOR"/>
</dbReference>
<dbReference type="InterPro" id="IPR005467">
    <property type="entry name" value="His_kinase_dom"/>
</dbReference>
<dbReference type="RefSeq" id="WP_073401149.1">
    <property type="nucleotide sequence ID" value="NZ_FQTV01000007.1"/>
</dbReference>
<dbReference type="Pfam" id="PF07494">
    <property type="entry name" value="Reg_prop"/>
    <property type="match status" value="5"/>
</dbReference>
<comment type="catalytic activity">
    <reaction evidence="1">
        <text>ATP + protein L-histidine = ADP + protein N-phospho-L-histidine.</text>
        <dbReference type="EC" id="2.7.13.3"/>
    </reaction>
</comment>
<dbReference type="Pfam" id="PF00072">
    <property type="entry name" value="Response_reg"/>
    <property type="match status" value="1"/>
</dbReference>
<feature type="domain" description="Response regulatory" evidence="16">
    <location>
        <begin position="1123"/>
        <end position="1238"/>
    </location>
</feature>
<keyword evidence="4" id="KW-0808">Transferase</keyword>
<dbReference type="SUPFAM" id="SSF46689">
    <property type="entry name" value="Homeodomain-like"/>
    <property type="match status" value="1"/>
</dbReference>
<dbReference type="InterPro" id="IPR009057">
    <property type="entry name" value="Homeodomain-like_sf"/>
</dbReference>
<dbReference type="FunFam" id="3.30.565.10:FF:000037">
    <property type="entry name" value="Hybrid sensor histidine kinase/response regulator"/>
    <property type="match status" value="1"/>
</dbReference>
<dbReference type="InterPro" id="IPR011006">
    <property type="entry name" value="CheY-like_superfamily"/>
</dbReference>
<dbReference type="OrthoDB" id="1116352at2"/>
<dbReference type="PROSITE" id="PS00041">
    <property type="entry name" value="HTH_ARAC_FAMILY_1"/>
    <property type="match status" value="1"/>
</dbReference>
<evidence type="ECO:0000313" key="17">
    <source>
        <dbReference type="EMBL" id="SHF34397.1"/>
    </source>
</evidence>
<dbReference type="Pfam" id="PF12833">
    <property type="entry name" value="HTH_18"/>
    <property type="match status" value="1"/>
</dbReference>
<evidence type="ECO:0000256" key="2">
    <source>
        <dbReference type="ARBA" id="ARBA00012438"/>
    </source>
</evidence>
<proteinExistence type="predicted"/>
<accession>A0A1M5AWD8</accession>
<keyword evidence="18" id="KW-1185">Reference proteome</keyword>
<feature type="modified residue" description="4-aspartylphosphate" evidence="12">
    <location>
        <position position="1171"/>
    </location>
</feature>
<dbReference type="SMART" id="SM00448">
    <property type="entry name" value="REC"/>
    <property type="match status" value="1"/>
</dbReference>
<evidence type="ECO:0000256" key="3">
    <source>
        <dbReference type="ARBA" id="ARBA00022553"/>
    </source>
</evidence>
<dbReference type="InterPro" id="IPR011110">
    <property type="entry name" value="Reg_prop"/>
</dbReference>
<evidence type="ECO:0000256" key="12">
    <source>
        <dbReference type="PROSITE-ProRule" id="PRU00169"/>
    </source>
</evidence>
<dbReference type="PROSITE" id="PS50109">
    <property type="entry name" value="HIS_KIN"/>
    <property type="match status" value="1"/>
</dbReference>
<dbReference type="Gene3D" id="1.10.287.130">
    <property type="match status" value="1"/>
</dbReference>
<keyword evidence="11" id="KW-0804">Transcription</keyword>
<dbReference type="GO" id="GO:0000155">
    <property type="term" value="F:phosphorelay sensor kinase activity"/>
    <property type="evidence" value="ECO:0007669"/>
    <property type="project" value="InterPro"/>
</dbReference>
<dbReference type="InterPro" id="IPR011123">
    <property type="entry name" value="Y_Y_Y"/>
</dbReference>
<keyword evidence="8" id="KW-0902">Two-component regulatory system</keyword>
<dbReference type="SUPFAM" id="SSF55874">
    <property type="entry name" value="ATPase domain of HSP90 chaperone/DNA topoisomerase II/histidine kinase"/>
    <property type="match status" value="1"/>
</dbReference>
<dbReference type="InterPro" id="IPR003594">
    <property type="entry name" value="HATPase_dom"/>
</dbReference>
<dbReference type="GO" id="GO:0005524">
    <property type="term" value="F:ATP binding"/>
    <property type="evidence" value="ECO:0007669"/>
    <property type="project" value="UniProtKB-KW"/>
</dbReference>
<keyword evidence="13" id="KW-1133">Transmembrane helix</keyword>
<keyword evidence="6 17" id="KW-0418">Kinase</keyword>
<evidence type="ECO:0000256" key="11">
    <source>
        <dbReference type="ARBA" id="ARBA00023163"/>
    </source>
</evidence>
<evidence type="ECO:0000256" key="5">
    <source>
        <dbReference type="ARBA" id="ARBA00022741"/>
    </source>
</evidence>
<dbReference type="PANTHER" id="PTHR43547:SF2">
    <property type="entry name" value="HYBRID SIGNAL TRANSDUCTION HISTIDINE KINASE C"/>
    <property type="match status" value="1"/>
</dbReference>
<dbReference type="PANTHER" id="PTHR43547">
    <property type="entry name" value="TWO-COMPONENT HISTIDINE KINASE"/>
    <property type="match status" value="1"/>
</dbReference>
<keyword evidence="7" id="KW-0067">ATP-binding</keyword>
<evidence type="ECO:0000256" key="6">
    <source>
        <dbReference type="ARBA" id="ARBA00022777"/>
    </source>
</evidence>
<evidence type="ECO:0000256" key="4">
    <source>
        <dbReference type="ARBA" id="ARBA00022679"/>
    </source>
</evidence>
<dbReference type="Gene3D" id="3.40.50.2300">
    <property type="match status" value="1"/>
</dbReference>
<evidence type="ECO:0000256" key="7">
    <source>
        <dbReference type="ARBA" id="ARBA00022840"/>
    </source>
</evidence>
<dbReference type="GO" id="GO:0043565">
    <property type="term" value="F:sequence-specific DNA binding"/>
    <property type="evidence" value="ECO:0007669"/>
    <property type="project" value="InterPro"/>
</dbReference>
<gene>
    <name evidence="17" type="ORF">SAMN05444405_107114</name>
</gene>
<dbReference type="SMART" id="SM00342">
    <property type="entry name" value="HTH_ARAC"/>
    <property type="match status" value="1"/>
</dbReference>
<protein>
    <recommendedName>
        <fullName evidence="2">histidine kinase</fullName>
        <ecNumber evidence="2">2.7.13.3</ecNumber>
    </recommendedName>
</protein>
<dbReference type="SUPFAM" id="SSF63829">
    <property type="entry name" value="Calcium-dependent phosphotriesterase"/>
    <property type="match status" value="1"/>
</dbReference>
<dbReference type="InterPro" id="IPR001789">
    <property type="entry name" value="Sig_transdc_resp-reg_receiver"/>
</dbReference>
<dbReference type="Gene3D" id="2.130.10.10">
    <property type="entry name" value="YVTN repeat-like/Quinoprotein amine dehydrogenase"/>
    <property type="match status" value="2"/>
</dbReference>
<dbReference type="PROSITE" id="PS01124">
    <property type="entry name" value="HTH_ARAC_FAMILY_2"/>
    <property type="match status" value="1"/>
</dbReference>
<evidence type="ECO:0000256" key="9">
    <source>
        <dbReference type="ARBA" id="ARBA00023015"/>
    </source>
</evidence>
<sequence length="1384" mass="158440">MQNINYPILQKVSLFLLLLFCPFWANSQNEIIQHLKFKQLSTLNGLPTDEVQKVFQDKDGYIWIATRSGLCLYDGYQVKTYKANLYTPELFTSNNILCLADDNNHNLWIGTLDGLNILNKKTGVIRKIFIPGIANNAISCLLIGKDNTVWVGTDSGLCRYIPQNDSFEVLVNSKTNGVLNPTAIKSLIEDSKGNIWIGTWSAGLYRYDPKVKRYYAYPKMNNRNSAHVIYEDYKKRIWVGTWSEGLFLLENPYDMKHLRWKKFVHQNGNPNSLSDNIVYSISEDLNTHTLWVGTRSGLSITPQDGSGYFINYLPESKSYPLISNEVNSIIRDHFGMMWMGTIGGGVCWVSTKQTHFNQYNIESIKSELPTNSVKSLYVDDDGLVWMGIGTYGLAAYNPKNNVCNYYPKIPEFSNISSMPTVNTIVRMKRTNELWIGTYDGGIFVYKKGQKVKVMLPENTPFLKEACVSAIKEDRKGNCWIGTRSGLCVRYNNGKGYIFNTLLVNNKDLSRCTIRSLCEDNDGTIWCGTGNYGLIRLSGNLQNPKLTKFTQYSLSNNKLNCLDALCLFKDNIGRLWLGTEGGGLNLYDREKDTFISINKLINLPGDVVSSIQQDKKGNLWLGTNYGLVRLRVEKNLKESSFRVYTTADGLQDNFFIQNSSFNKNGELFFGGYKGYNSFFPDRMEDNVMKVPVVITDIKILNQSFGTLDDELRNRISEETPGFTKRIELPYKYKNFTIEFAALVYNNSRGNKYAYKLEGFDKDWQYTDALRRFANYNNLKSGTYTFRLKATNENGVWNETETVLEVVILPPFWATWWAYLLYIIAGVLIARFSLRVARNRMQLKNDLKLQQMEQVKSEEVNHAKLQFFTNITHELLTPLTIISATVDDLKMISPQNREHYGVMQNNISRLIRLLQQILEFRKAETGNLKLKVSNDNLAVFLRKEVESLRPLMKKKKIHLSVVCDPENIMGYFDPDKLDKIVYNLLSNASKYNSEGGFVQVNLSCDSNKEYAILSVKDNGKGIPPEKVKTLFKRFYEGDYRRFNTIGTGIGLSLTKDLVELHQGTITAESEVDKGTTFTVRIPIDCSFYNEDEIDEMKDVSSEGTISDLELSVPEPEKTTEAKSHSLLVIEDNEELLQLMTQLLSREYNVLTAQNGKEGISIVENEDIDLIVSDIMMPEMDGIEFCKHIKNNFETCHIPLILLTAKNKEEDRIEAYDSGADGFISKPFKLTVLHAKIKNLLKNKERVAKDFKKQLVFEMKELSYTSMDEDFLQRAIDCVHRHLDNSEFDQQQFIEEMGSSKSTLYKKLKSLTGLNTSAFIRNIRLKAACKIVEEKKKIRISELAYAVGFNDPKYFSACFKKEFGMLPSEYIERYMPESFVPEPEENE</sequence>
<keyword evidence="3 12" id="KW-0597">Phosphoprotein</keyword>
<evidence type="ECO:0000259" key="15">
    <source>
        <dbReference type="PROSITE" id="PS50109"/>
    </source>
</evidence>
<dbReference type="SUPFAM" id="SSF47384">
    <property type="entry name" value="Homodimeric domain of signal transducing histidine kinase"/>
    <property type="match status" value="1"/>
</dbReference>
<dbReference type="Pfam" id="PF07495">
    <property type="entry name" value="Y_Y_Y"/>
    <property type="match status" value="1"/>
</dbReference>